<dbReference type="CDD" id="cd17419">
    <property type="entry name" value="MFS_NPF7"/>
    <property type="match status" value="1"/>
</dbReference>
<feature type="transmembrane region" description="Helical" evidence="7">
    <location>
        <begin position="532"/>
        <end position="550"/>
    </location>
</feature>
<feature type="transmembrane region" description="Helical" evidence="7">
    <location>
        <begin position="332"/>
        <end position="353"/>
    </location>
</feature>
<feature type="transmembrane region" description="Helical" evidence="7">
    <location>
        <begin position="211"/>
        <end position="230"/>
    </location>
</feature>
<dbReference type="GO" id="GO:0016020">
    <property type="term" value="C:membrane"/>
    <property type="evidence" value="ECO:0000318"/>
    <property type="project" value="GO_Central"/>
</dbReference>
<dbReference type="Proteomes" id="UP000002051">
    <property type="component" value="Unassembled WGS sequence"/>
</dbReference>
<dbReference type="GO" id="GO:0022857">
    <property type="term" value="F:transmembrane transporter activity"/>
    <property type="evidence" value="ECO:0000318"/>
    <property type="project" value="GO_Central"/>
</dbReference>
<dbReference type="KEGG" id="mtr:11446764"/>
<evidence type="ECO:0000256" key="4">
    <source>
        <dbReference type="ARBA" id="ARBA00022989"/>
    </source>
</evidence>
<comment type="subcellular location">
    <subcellularLocation>
        <location evidence="1">Membrane</location>
        <topology evidence="1">Multi-pass membrane protein</topology>
    </subcellularLocation>
</comment>
<reference evidence="10" key="3">
    <citation type="submission" date="2015-04" db="UniProtKB">
        <authorList>
            <consortium name="EnsemblPlants"/>
        </authorList>
    </citation>
    <scope>IDENTIFICATION</scope>
    <source>
        <strain evidence="10">cv. Jemalong A17</strain>
    </source>
</reference>
<dbReference type="PaxDb" id="3880-AES63109"/>
<reference evidence="9" key="5">
    <citation type="journal article" date="2018" name="Nat. Plants">
        <title>Whole-genome landscape of Medicago truncatula symbiotic genes.</title>
        <authorList>
            <person name="Pecrix Y."/>
            <person name="Gamas P."/>
            <person name="Carrere S."/>
        </authorList>
    </citation>
    <scope>NUCLEOTIDE SEQUENCE</scope>
    <source>
        <tissue evidence="9">Leaves</tissue>
    </source>
</reference>
<dbReference type="InterPro" id="IPR036259">
    <property type="entry name" value="MFS_trans_sf"/>
</dbReference>
<reference evidence="8 11" key="2">
    <citation type="journal article" date="2014" name="BMC Genomics">
        <title>An improved genome release (version Mt4.0) for the model legume Medicago truncatula.</title>
        <authorList>
            <person name="Tang H."/>
            <person name="Krishnakumar V."/>
            <person name="Bidwell S."/>
            <person name="Rosen B."/>
            <person name="Chan A."/>
            <person name="Zhou S."/>
            <person name="Gentzbittel L."/>
            <person name="Childs K.L."/>
            <person name="Yandell M."/>
            <person name="Gundlach H."/>
            <person name="Mayer K.F."/>
            <person name="Schwartz D.C."/>
            <person name="Town C.D."/>
        </authorList>
    </citation>
    <scope>GENOME REANNOTATION</scope>
    <source>
        <strain evidence="10 11">cv. Jemalong A17</strain>
    </source>
</reference>
<comment type="similarity">
    <text evidence="2">Belongs to the major facilitator superfamily. Proton-dependent oligopeptide transporter (POT/PTR) (TC 2.A.17) family.</text>
</comment>
<feature type="transmembrane region" description="Helical" evidence="7">
    <location>
        <begin position="99"/>
        <end position="117"/>
    </location>
</feature>
<evidence type="ECO:0000313" key="9">
    <source>
        <dbReference type="EMBL" id="RHN82805.1"/>
    </source>
</evidence>
<organism evidence="8 11">
    <name type="scientific">Medicago truncatula</name>
    <name type="common">Barrel medic</name>
    <name type="synonym">Medicago tribuloides</name>
    <dbReference type="NCBI Taxonomy" id="3880"/>
    <lineage>
        <taxon>Eukaryota</taxon>
        <taxon>Viridiplantae</taxon>
        <taxon>Streptophyta</taxon>
        <taxon>Embryophyta</taxon>
        <taxon>Tracheophyta</taxon>
        <taxon>Spermatophyta</taxon>
        <taxon>Magnoliopsida</taxon>
        <taxon>eudicotyledons</taxon>
        <taxon>Gunneridae</taxon>
        <taxon>Pentapetalae</taxon>
        <taxon>rosids</taxon>
        <taxon>fabids</taxon>
        <taxon>Fabales</taxon>
        <taxon>Fabaceae</taxon>
        <taxon>Papilionoideae</taxon>
        <taxon>50 kb inversion clade</taxon>
        <taxon>NPAAA clade</taxon>
        <taxon>Hologalegina</taxon>
        <taxon>IRL clade</taxon>
        <taxon>Trifolieae</taxon>
        <taxon>Medicago</taxon>
    </lineage>
</organism>
<evidence type="ECO:0000256" key="1">
    <source>
        <dbReference type="ARBA" id="ARBA00004141"/>
    </source>
</evidence>
<dbReference type="EMBL" id="PSQE01000001">
    <property type="protein sequence ID" value="RHN82805.1"/>
    <property type="molecule type" value="Genomic_DNA"/>
</dbReference>
<dbReference type="SUPFAM" id="SSF103473">
    <property type="entry name" value="MFS general substrate transporter"/>
    <property type="match status" value="1"/>
</dbReference>
<feature type="transmembrane region" description="Helical" evidence="7">
    <location>
        <begin position="32"/>
        <end position="55"/>
    </location>
</feature>
<feature type="transmembrane region" description="Helical" evidence="7">
    <location>
        <begin position="488"/>
        <end position="512"/>
    </location>
</feature>
<dbReference type="Proteomes" id="UP000265566">
    <property type="component" value="Chromosome 1"/>
</dbReference>
<dbReference type="eggNOG" id="KOG1237">
    <property type="taxonomic scope" value="Eukaryota"/>
</dbReference>
<feature type="transmembrane region" description="Helical" evidence="7">
    <location>
        <begin position="181"/>
        <end position="205"/>
    </location>
</feature>
<dbReference type="Pfam" id="PF00854">
    <property type="entry name" value="PTR2"/>
    <property type="match status" value="1"/>
</dbReference>
<evidence type="ECO:0000313" key="10">
    <source>
        <dbReference type="EnsemblPlants" id="AES63109"/>
    </source>
</evidence>
<keyword evidence="5 7" id="KW-0472">Membrane</keyword>
<feature type="transmembrane region" description="Helical" evidence="7">
    <location>
        <begin position="448"/>
        <end position="467"/>
    </location>
</feature>
<dbReference type="EnsemblPlants" id="AES63109">
    <property type="protein sequence ID" value="AES63109"/>
    <property type="gene ID" value="MTR_1g116930"/>
</dbReference>
<evidence type="ECO:0000313" key="8">
    <source>
        <dbReference type="EMBL" id="AES63109.1"/>
    </source>
</evidence>
<gene>
    <name evidence="10" type="primary">11446764</name>
    <name evidence="8" type="ordered locus">MTR_1g116930</name>
    <name evidence="9" type="ORF">MtrunA17_Chr1g0213711</name>
</gene>
<keyword evidence="11" id="KW-1185">Reference proteome</keyword>
<keyword evidence="4 7" id="KW-1133">Transmembrane helix</keyword>
<dbReference type="InterPro" id="IPR000109">
    <property type="entry name" value="POT_fam"/>
</dbReference>
<dbReference type="OrthoDB" id="8904098at2759"/>
<protein>
    <submittedName>
        <fullName evidence="8">Peptide/nitrate transporter</fullName>
    </submittedName>
    <submittedName>
        <fullName evidence="9">Putative proton-dependent oligopeptide transporter family, major facilitator superfamily</fullName>
    </submittedName>
</protein>
<evidence type="ECO:0000256" key="3">
    <source>
        <dbReference type="ARBA" id="ARBA00022692"/>
    </source>
</evidence>
<dbReference type="Gramene" id="rna6993">
    <property type="protein sequence ID" value="RHN82805.1"/>
    <property type="gene ID" value="gene6993"/>
</dbReference>
<evidence type="ECO:0000256" key="5">
    <source>
        <dbReference type="ARBA" id="ARBA00023136"/>
    </source>
</evidence>
<feature type="region of interest" description="Disordered" evidence="6">
    <location>
        <begin position="1"/>
        <end position="22"/>
    </location>
</feature>
<accession>G7ICA6</accession>
<dbReference type="EMBL" id="CM001217">
    <property type="protein sequence ID" value="AES63109.1"/>
    <property type="molecule type" value="Genomic_DNA"/>
</dbReference>
<reference evidence="8 11" key="1">
    <citation type="journal article" date="2011" name="Nature">
        <title>The Medicago genome provides insight into the evolution of rhizobial symbioses.</title>
        <authorList>
            <person name="Young N.D."/>
            <person name="Debelle F."/>
            <person name="Oldroyd G.E."/>
            <person name="Geurts R."/>
            <person name="Cannon S.B."/>
            <person name="Udvardi M.K."/>
            <person name="Benedito V.A."/>
            <person name="Mayer K.F."/>
            <person name="Gouzy J."/>
            <person name="Schoof H."/>
            <person name="Van de Peer Y."/>
            <person name="Proost S."/>
            <person name="Cook D.R."/>
            <person name="Meyers B.C."/>
            <person name="Spannagl M."/>
            <person name="Cheung F."/>
            <person name="De Mita S."/>
            <person name="Krishnakumar V."/>
            <person name="Gundlach H."/>
            <person name="Zhou S."/>
            <person name="Mudge J."/>
            <person name="Bharti A.K."/>
            <person name="Murray J.D."/>
            <person name="Naoumkina M.A."/>
            <person name="Rosen B."/>
            <person name="Silverstein K.A."/>
            <person name="Tang H."/>
            <person name="Rombauts S."/>
            <person name="Zhao P.X."/>
            <person name="Zhou P."/>
            <person name="Barbe V."/>
            <person name="Bardou P."/>
            <person name="Bechner M."/>
            <person name="Bellec A."/>
            <person name="Berger A."/>
            <person name="Berges H."/>
            <person name="Bidwell S."/>
            <person name="Bisseling T."/>
            <person name="Choisne N."/>
            <person name="Couloux A."/>
            <person name="Denny R."/>
            <person name="Deshpande S."/>
            <person name="Dai X."/>
            <person name="Doyle J.J."/>
            <person name="Dudez A.M."/>
            <person name="Farmer A.D."/>
            <person name="Fouteau S."/>
            <person name="Franken C."/>
            <person name="Gibelin C."/>
            <person name="Gish J."/>
            <person name="Goldstein S."/>
            <person name="Gonzalez A.J."/>
            <person name="Green P.J."/>
            <person name="Hallab A."/>
            <person name="Hartog M."/>
            <person name="Hua A."/>
            <person name="Humphray S.J."/>
            <person name="Jeong D.H."/>
            <person name="Jing Y."/>
            <person name="Jocker A."/>
            <person name="Kenton S.M."/>
            <person name="Kim D.J."/>
            <person name="Klee K."/>
            <person name="Lai H."/>
            <person name="Lang C."/>
            <person name="Lin S."/>
            <person name="Macmil S.L."/>
            <person name="Magdelenat G."/>
            <person name="Matthews L."/>
            <person name="McCorrison J."/>
            <person name="Monaghan E.L."/>
            <person name="Mun J.H."/>
            <person name="Najar F.Z."/>
            <person name="Nicholson C."/>
            <person name="Noirot C."/>
            <person name="O'Bleness M."/>
            <person name="Paule C.R."/>
            <person name="Poulain J."/>
            <person name="Prion F."/>
            <person name="Qin B."/>
            <person name="Qu C."/>
            <person name="Retzel E.F."/>
            <person name="Riddle C."/>
            <person name="Sallet E."/>
            <person name="Samain S."/>
            <person name="Samson N."/>
            <person name="Sanders I."/>
            <person name="Saurat O."/>
            <person name="Scarpelli C."/>
            <person name="Schiex T."/>
            <person name="Segurens B."/>
            <person name="Severin A.J."/>
            <person name="Sherrier D.J."/>
            <person name="Shi R."/>
            <person name="Sims S."/>
            <person name="Singer S.R."/>
            <person name="Sinharoy S."/>
            <person name="Sterck L."/>
            <person name="Viollet A."/>
            <person name="Wang B.B."/>
            <person name="Wang K."/>
            <person name="Wang M."/>
            <person name="Wang X."/>
            <person name="Warfsmann J."/>
            <person name="Weissenbach J."/>
            <person name="White D.D."/>
            <person name="White J.D."/>
            <person name="Wiley G.B."/>
            <person name="Wincker P."/>
            <person name="Xing Y."/>
            <person name="Yang L."/>
            <person name="Yao Z."/>
            <person name="Ying F."/>
            <person name="Zhai J."/>
            <person name="Zhou L."/>
            <person name="Zuber A."/>
            <person name="Denarie J."/>
            <person name="Dixon R.A."/>
            <person name="May G.D."/>
            <person name="Schwartz D.C."/>
            <person name="Rogers J."/>
            <person name="Quetier F."/>
            <person name="Town C.D."/>
            <person name="Roe B.A."/>
        </authorList>
    </citation>
    <scope>NUCLEOTIDE SEQUENCE [LARGE SCALE GENOMIC DNA]</scope>
    <source>
        <strain evidence="8">A17</strain>
        <strain evidence="10 11">cv. Jemalong A17</strain>
    </source>
</reference>
<sequence length="589" mass="65427">MEGNENYREEVVMEESGRANENKKGGTKVATLLLVNQALATLAFFGVGVNLVLFLTRVLGQDNAEAANNVSKWTGTVYMFSLVGAFLSDSYWGRYLTCTIFQLFFVLGLALSCLSSWRFLINPSGCGNGHIPCKPSSIGVSIFYFSIYLVAFGYGGHQPTLATFGADQYDERNPKERSLKVAFFCYFYFSLNVGSLFSNTVLVYYEDTGKWTMGFFISLISAIIALLTFLSGSPKYRYLKPSGNPVVRVAQVFTAAARKWDVAPAKADKLFEVLGSRSAIKGCRKILHSDDFRLMDKAATITKNDDEQIGNNPWKLCTVTQVEETKCVLRMLPIWLCTICYSVVFTQMASLFVEQGDVMNSNIGEFHLPAASMSVFDICSVLVCTVIYRTILVPLVGRLIGNTRGISELERMGIGLIIAMLSMVASGMTEMVRLRNIIPGQKRSSMSIFYQIPQYVLIGASEVFMYVGQLEFFNGQAPDGIKSFGSSLCMASISLGNYVSSMLVHVVMKITARGNDKGWIPENLNKGHMDRFFFLLAGLVVFDFVIYLFCAKWYKSINVQGDQEELDDDDAQVIIIKSASKDQPLTPQE</sequence>
<dbReference type="PANTHER" id="PTHR11654">
    <property type="entry name" value="OLIGOPEPTIDE TRANSPORTER-RELATED"/>
    <property type="match status" value="1"/>
</dbReference>
<dbReference type="OMA" id="YRYLKPC"/>
<evidence type="ECO:0000313" key="11">
    <source>
        <dbReference type="Proteomes" id="UP000002051"/>
    </source>
</evidence>
<proteinExistence type="inferred from homology"/>
<feature type="transmembrane region" description="Helical" evidence="7">
    <location>
        <begin position="409"/>
        <end position="428"/>
    </location>
</feature>
<evidence type="ECO:0000256" key="2">
    <source>
        <dbReference type="ARBA" id="ARBA00005982"/>
    </source>
</evidence>
<dbReference type="HOGENOM" id="CLU_009313_4_1_1"/>
<evidence type="ECO:0000313" key="12">
    <source>
        <dbReference type="Proteomes" id="UP000265566"/>
    </source>
</evidence>
<evidence type="ECO:0000256" key="6">
    <source>
        <dbReference type="SAM" id="MobiDB-lite"/>
    </source>
</evidence>
<evidence type="ECO:0000256" key="7">
    <source>
        <dbReference type="SAM" id="Phobius"/>
    </source>
</evidence>
<name>G7ICA6_MEDTR</name>
<keyword evidence="3 7" id="KW-0812">Transmembrane</keyword>
<feature type="transmembrane region" description="Helical" evidence="7">
    <location>
        <begin position="137"/>
        <end position="155"/>
    </location>
</feature>
<feature type="transmembrane region" description="Helical" evidence="7">
    <location>
        <begin position="75"/>
        <end position="92"/>
    </location>
</feature>
<dbReference type="GO" id="GO:0055085">
    <property type="term" value="P:transmembrane transport"/>
    <property type="evidence" value="ECO:0000318"/>
    <property type="project" value="GO_Central"/>
</dbReference>
<dbReference type="Gene3D" id="1.20.1250.20">
    <property type="entry name" value="MFS general substrate transporter like domains"/>
    <property type="match status" value="1"/>
</dbReference>
<feature type="transmembrane region" description="Helical" evidence="7">
    <location>
        <begin position="373"/>
        <end position="397"/>
    </location>
</feature>
<reference evidence="12" key="4">
    <citation type="journal article" date="2018" name="Nat. Plants">
        <title>Whole-genome landscape of Medicago truncatula symbiotic genes.</title>
        <authorList>
            <person name="Pecrix Y."/>
            <person name="Staton S.E."/>
            <person name="Sallet E."/>
            <person name="Lelandais-Briere C."/>
            <person name="Moreau S."/>
            <person name="Carrere S."/>
            <person name="Blein T."/>
            <person name="Jardinaud M.F."/>
            <person name="Latrasse D."/>
            <person name="Zouine M."/>
            <person name="Zahm M."/>
            <person name="Kreplak J."/>
            <person name="Mayjonade B."/>
            <person name="Satge C."/>
            <person name="Perez M."/>
            <person name="Cauet S."/>
            <person name="Marande W."/>
            <person name="Chantry-Darmon C."/>
            <person name="Lopez-Roques C."/>
            <person name="Bouchez O."/>
            <person name="Berard A."/>
            <person name="Debelle F."/>
            <person name="Munos S."/>
            <person name="Bendahmane A."/>
            <person name="Berges H."/>
            <person name="Niebel A."/>
            <person name="Buitink J."/>
            <person name="Frugier F."/>
            <person name="Benhamed M."/>
            <person name="Crespi M."/>
            <person name="Gouzy J."/>
            <person name="Gamas P."/>
        </authorList>
    </citation>
    <scope>NUCLEOTIDE SEQUENCE [LARGE SCALE GENOMIC DNA]</scope>
    <source>
        <strain evidence="12">cv. Jemalong A17</strain>
    </source>
</reference>
<dbReference type="AlphaFoldDB" id="G7ICA6"/>